<organism evidence="18 19">
    <name type="scientific">Macrococcus carouselicus</name>
    <dbReference type="NCBI Taxonomy" id="69969"/>
    <lineage>
        <taxon>Bacteria</taxon>
        <taxon>Bacillati</taxon>
        <taxon>Bacillota</taxon>
        <taxon>Bacilli</taxon>
        <taxon>Bacillales</taxon>
        <taxon>Staphylococcaceae</taxon>
        <taxon>Macrococcus</taxon>
    </lineage>
</organism>
<keyword evidence="8" id="KW-0735">Signal-anchor</keyword>
<evidence type="ECO:0000256" key="5">
    <source>
        <dbReference type="ARBA" id="ARBA00022741"/>
    </source>
</evidence>
<evidence type="ECO:0000256" key="14">
    <source>
        <dbReference type="SAM" id="MobiDB-lite"/>
    </source>
</evidence>
<dbReference type="GO" id="GO:0009847">
    <property type="term" value="P:spore germination"/>
    <property type="evidence" value="ECO:0007669"/>
    <property type="project" value="UniProtKB-ARBA"/>
</dbReference>
<keyword evidence="3" id="KW-0309">Germination</keyword>
<feature type="transmembrane region" description="Helical" evidence="15">
    <location>
        <begin position="319"/>
        <end position="341"/>
    </location>
</feature>
<dbReference type="GO" id="GO:0005524">
    <property type="term" value="F:ATP binding"/>
    <property type="evidence" value="ECO:0007669"/>
    <property type="project" value="UniProtKB-UniRule"/>
</dbReference>
<keyword evidence="19" id="KW-1185">Reference proteome</keyword>
<dbReference type="NCBIfam" id="NF033483">
    <property type="entry name" value="PknB_PASTA_kin"/>
    <property type="match status" value="1"/>
</dbReference>
<keyword evidence="15" id="KW-0812">Transmembrane</keyword>
<proteinExistence type="predicted"/>
<dbReference type="GO" id="GO:0071224">
    <property type="term" value="P:cellular response to peptidoglycan"/>
    <property type="evidence" value="ECO:0007669"/>
    <property type="project" value="UniProtKB-ARBA"/>
</dbReference>
<dbReference type="InterPro" id="IPR017441">
    <property type="entry name" value="Protein_kinase_ATP_BS"/>
</dbReference>
<dbReference type="AlphaFoldDB" id="A0A9Q8CJG5"/>
<evidence type="ECO:0000256" key="11">
    <source>
        <dbReference type="ARBA" id="ARBA00060432"/>
    </source>
</evidence>
<feature type="domain" description="PASTA" evidence="17">
    <location>
        <begin position="342"/>
        <end position="409"/>
    </location>
</feature>
<dbReference type="Gene3D" id="1.10.510.10">
    <property type="entry name" value="Transferase(Phosphotransferase) domain 1"/>
    <property type="match status" value="1"/>
</dbReference>
<dbReference type="Gene3D" id="2.60.40.2560">
    <property type="match status" value="1"/>
</dbReference>
<dbReference type="PROSITE" id="PS50011">
    <property type="entry name" value="PROTEIN_KINASE_DOM"/>
    <property type="match status" value="1"/>
</dbReference>
<evidence type="ECO:0000256" key="4">
    <source>
        <dbReference type="ARBA" id="ARBA00022679"/>
    </source>
</evidence>
<dbReference type="OrthoDB" id="9788659at2"/>
<dbReference type="Proteomes" id="UP000295280">
    <property type="component" value="Unassembled WGS sequence"/>
</dbReference>
<dbReference type="Pfam" id="PF00069">
    <property type="entry name" value="Pkinase"/>
    <property type="match status" value="1"/>
</dbReference>
<comment type="catalytic activity">
    <reaction evidence="10">
        <text>L-seryl-[protein] + ATP = O-phospho-L-seryl-[protein] + ADP + H(+)</text>
        <dbReference type="Rhea" id="RHEA:17989"/>
        <dbReference type="Rhea" id="RHEA-COMP:9863"/>
        <dbReference type="Rhea" id="RHEA-COMP:11604"/>
        <dbReference type="ChEBI" id="CHEBI:15378"/>
        <dbReference type="ChEBI" id="CHEBI:29999"/>
        <dbReference type="ChEBI" id="CHEBI:30616"/>
        <dbReference type="ChEBI" id="CHEBI:83421"/>
        <dbReference type="ChEBI" id="CHEBI:456216"/>
        <dbReference type="EC" id="2.7.11.1"/>
    </reaction>
</comment>
<dbReference type="Gene3D" id="3.30.10.20">
    <property type="match status" value="3"/>
</dbReference>
<dbReference type="RefSeq" id="WP_133416839.1">
    <property type="nucleotide sequence ID" value="NZ_SCWD01000001.1"/>
</dbReference>
<evidence type="ECO:0000256" key="15">
    <source>
        <dbReference type="SAM" id="Phobius"/>
    </source>
</evidence>
<gene>
    <name evidence="18" type="primary">pknB</name>
    <name evidence="18" type="ORF">ERX40_02085</name>
</gene>
<dbReference type="InterPro" id="IPR005543">
    <property type="entry name" value="PASTA_dom"/>
</dbReference>
<dbReference type="PANTHER" id="PTHR43289">
    <property type="entry name" value="MITOGEN-ACTIVATED PROTEIN KINASE KINASE KINASE 20-RELATED"/>
    <property type="match status" value="1"/>
</dbReference>
<evidence type="ECO:0000259" key="16">
    <source>
        <dbReference type="PROSITE" id="PS50011"/>
    </source>
</evidence>
<dbReference type="EMBL" id="SCWD01000001">
    <property type="protein sequence ID" value="TDM03978.1"/>
    <property type="molecule type" value="Genomic_DNA"/>
</dbReference>
<keyword evidence="2" id="KW-0723">Serine/threonine-protein kinase</keyword>
<feature type="domain" description="PASTA" evidence="17">
    <location>
        <begin position="478"/>
        <end position="544"/>
    </location>
</feature>
<accession>A0A9Q8CJG5</accession>
<evidence type="ECO:0000256" key="2">
    <source>
        <dbReference type="ARBA" id="ARBA00022527"/>
    </source>
</evidence>
<feature type="region of interest" description="Disordered" evidence="14">
    <location>
        <begin position="545"/>
        <end position="588"/>
    </location>
</feature>
<dbReference type="SMART" id="SM00740">
    <property type="entry name" value="PASTA"/>
    <property type="match status" value="3"/>
</dbReference>
<evidence type="ECO:0000256" key="12">
    <source>
        <dbReference type="ARBA" id="ARBA00070041"/>
    </source>
</evidence>
<evidence type="ECO:0000256" key="3">
    <source>
        <dbReference type="ARBA" id="ARBA00022544"/>
    </source>
</evidence>
<dbReference type="SUPFAM" id="SSF56112">
    <property type="entry name" value="Protein kinase-like (PK-like)"/>
    <property type="match status" value="1"/>
</dbReference>
<dbReference type="FunFam" id="3.30.200.20:FF:000035">
    <property type="entry name" value="Serine/threonine protein kinase Stk1"/>
    <property type="match status" value="1"/>
</dbReference>
<evidence type="ECO:0000313" key="18">
    <source>
        <dbReference type="EMBL" id="TDM03978.1"/>
    </source>
</evidence>
<dbReference type="InterPro" id="IPR000719">
    <property type="entry name" value="Prot_kinase_dom"/>
</dbReference>
<evidence type="ECO:0000313" key="19">
    <source>
        <dbReference type="Proteomes" id="UP000295280"/>
    </source>
</evidence>
<feature type="compositionally biased region" description="Low complexity" evidence="14">
    <location>
        <begin position="572"/>
        <end position="585"/>
    </location>
</feature>
<keyword evidence="15" id="KW-0472">Membrane</keyword>
<dbReference type="PROSITE" id="PS51178">
    <property type="entry name" value="PASTA"/>
    <property type="match status" value="3"/>
</dbReference>
<evidence type="ECO:0000256" key="1">
    <source>
        <dbReference type="ARBA" id="ARBA00012513"/>
    </source>
</evidence>
<name>A0A9Q8CJG5_9STAP</name>
<dbReference type="FunFam" id="1.10.510.10:FF:000021">
    <property type="entry name" value="Serine/threonine protein kinase"/>
    <property type="match status" value="1"/>
</dbReference>
<keyword evidence="5 13" id="KW-0547">Nucleotide-binding</keyword>
<feature type="binding site" evidence="13">
    <location>
        <position position="39"/>
    </location>
    <ligand>
        <name>ATP</name>
        <dbReference type="ChEBI" id="CHEBI:30616"/>
    </ligand>
</feature>
<dbReference type="PROSITE" id="PS00107">
    <property type="entry name" value="PROTEIN_KINASE_ATP"/>
    <property type="match status" value="1"/>
</dbReference>
<dbReference type="CDD" id="cd06577">
    <property type="entry name" value="PASTA_pknB"/>
    <property type="match status" value="3"/>
</dbReference>
<evidence type="ECO:0000256" key="7">
    <source>
        <dbReference type="ARBA" id="ARBA00022840"/>
    </source>
</evidence>
<evidence type="ECO:0000256" key="9">
    <source>
        <dbReference type="ARBA" id="ARBA00047899"/>
    </source>
</evidence>
<sequence length="674" mass="75152">MLGQIIGERYHLIQLIGGGGMSQVYLAEDMILKQQVAVKVISIPVHDRERTIQRFEREVENATTLSHPNIVKVLDVEEDDRHYYLVMEYINGPTLSEYIRKQGRLTVEEAILFTKQILRGIGHAHQHMIIHRDIKPQNILMTEDKVLKVTDFGIARALSETAMTQTNHIMGSVHYLSPEQAKGRDIDESSDIYAIGVVVYEMLTGSPPFEGESAVSIAIKQIQEPVPLVTELRDDVPQSLENVIIKATMKEKYSRYRTTDEMYSDLATVLDTKRQQEERFKVVEDHTMEIPVVKTPVTVRAAPSVAEPVKKEPKKKNRFLLLLLPLLTLLLLMGGIVAYMMTPKSSFIPEVSGKTVAEGVSMLEEENLRKGRVTREFSEQFADGTIISTTPSVGEKVKEYTKINLTVSKGKETYVIKDYKGQYIEAVKESLYKAGFSKVVVKEETSDKKPGTILSQDVPEGQEVEPEDTSIEFKVSKEPEDVYIGDFVGQNYRTVKSQLEGQGFSVSMSGSYYDDDIAAGNIISQSAGNTKMQKGSALSFVVSKGVNPESSTEEPATEAPATEVPETEKPATEAPATEKPVTEAPSGTVKNYSSTVVVPYGGTYGQTSKKGKQQVRIFVDDRDHSKNEVFQSFNTAEDRTVTIPMVIKEGEQASYLIEVDGKVFQSETIRYEDI</sequence>
<dbReference type="Pfam" id="PF03793">
    <property type="entry name" value="PASTA"/>
    <property type="match status" value="3"/>
</dbReference>
<protein>
    <recommendedName>
        <fullName evidence="12">Serine/threonine-protein kinase PrkC</fullName>
        <ecNumber evidence="1">2.7.11.1</ecNumber>
    </recommendedName>
</protein>
<dbReference type="InterPro" id="IPR008271">
    <property type="entry name" value="Ser/Thr_kinase_AS"/>
</dbReference>
<dbReference type="GO" id="GO:0007165">
    <property type="term" value="P:signal transduction"/>
    <property type="evidence" value="ECO:0007669"/>
    <property type="project" value="UniProtKB-ARBA"/>
</dbReference>
<dbReference type="EC" id="2.7.11.1" evidence="1"/>
<dbReference type="SMART" id="SM00220">
    <property type="entry name" value="S_TKc"/>
    <property type="match status" value="1"/>
</dbReference>
<dbReference type="PANTHER" id="PTHR43289:SF34">
    <property type="entry name" value="SERINE_THREONINE-PROTEIN KINASE YBDM-RELATED"/>
    <property type="match status" value="1"/>
</dbReference>
<comment type="catalytic activity">
    <reaction evidence="9">
        <text>L-threonyl-[protein] + ATP = O-phospho-L-threonyl-[protein] + ADP + H(+)</text>
        <dbReference type="Rhea" id="RHEA:46608"/>
        <dbReference type="Rhea" id="RHEA-COMP:11060"/>
        <dbReference type="Rhea" id="RHEA-COMP:11605"/>
        <dbReference type="ChEBI" id="CHEBI:15378"/>
        <dbReference type="ChEBI" id="CHEBI:30013"/>
        <dbReference type="ChEBI" id="CHEBI:30616"/>
        <dbReference type="ChEBI" id="CHEBI:61977"/>
        <dbReference type="ChEBI" id="CHEBI:456216"/>
        <dbReference type="EC" id="2.7.11.1"/>
    </reaction>
</comment>
<evidence type="ECO:0000259" key="17">
    <source>
        <dbReference type="PROSITE" id="PS51178"/>
    </source>
</evidence>
<keyword evidence="4" id="KW-0808">Transferase</keyword>
<dbReference type="CDD" id="cd14014">
    <property type="entry name" value="STKc_PknB_like"/>
    <property type="match status" value="1"/>
</dbReference>
<evidence type="ECO:0000256" key="10">
    <source>
        <dbReference type="ARBA" id="ARBA00048679"/>
    </source>
</evidence>
<evidence type="ECO:0000256" key="13">
    <source>
        <dbReference type="PROSITE-ProRule" id="PRU10141"/>
    </source>
</evidence>
<keyword evidence="15" id="KW-1133">Transmembrane helix</keyword>
<dbReference type="Gene3D" id="3.30.200.20">
    <property type="entry name" value="Phosphorylase Kinase, domain 1"/>
    <property type="match status" value="1"/>
</dbReference>
<dbReference type="InterPro" id="IPR011009">
    <property type="entry name" value="Kinase-like_dom_sf"/>
</dbReference>
<dbReference type="GO" id="GO:0004674">
    <property type="term" value="F:protein serine/threonine kinase activity"/>
    <property type="evidence" value="ECO:0007669"/>
    <property type="project" value="UniProtKB-KW"/>
</dbReference>
<comment type="caution">
    <text evidence="18">The sequence shown here is derived from an EMBL/GenBank/DDBJ whole genome shotgun (WGS) entry which is preliminary data.</text>
</comment>
<comment type="subcellular location">
    <subcellularLocation>
        <location evidence="11">Spore membrane</location>
        <topology evidence="11">Single-pass type II membrane protein</topology>
    </subcellularLocation>
</comment>
<feature type="domain" description="PASTA" evidence="17">
    <location>
        <begin position="410"/>
        <end position="477"/>
    </location>
</feature>
<reference evidence="18 19" key="1">
    <citation type="submission" date="2019-01" db="EMBL/GenBank/DDBJ databases">
        <title>Draft genome sequences of the type strains of six Macrococcus species.</title>
        <authorList>
            <person name="Mazhar S."/>
            <person name="Altermann E."/>
            <person name="Hill C."/>
            <person name="Mcauliffe O."/>
        </authorList>
    </citation>
    <scope>NUCLEOTIDE SEQUENCE [LARGE SCALE GENOMIC DNA]</scope>
    <source>
        <strain evidence="18 19">ATCC 51828</strain>
    </source>
</reference>
<keyword evidence="6 18" id="KW-0418">Kinase</keyword>
<evidence type="ECO:0000256" key="6">
    <source>
        <dbReference type="ARBA" id="ARBA00022777"/>
    </source>
</evidence>
<dbReference type="PROSITE" id="PS00108">
    <property type="entry name" value="PROTEIN_KINASE_ST"/>
    <property type="match status" value="1"/>
</dbReference>
<evidence type="ECO:0000256" key="8">
    <source>
        <dbReference type="ARBA" id="ARBA00022968"/>
    </source>
</evidence>
<keyword evidence="7 13" id="KW-0067">ATP-binding</keyword>
<feature type="domain" description="Protein kinase" evidence="16">
    <location>
        <begin position="10"/>
        <end position="270"/>
    </location>
</feature>
<dbReference type="Pfam" id="PF21160">
    <property type="entry name" value="PrkC-like_PASTA-like"/>
    <property type="match status" value="1"/>
</dbReference>